<dbReference type="EMBL" id="GBRH01186457">
    <property type="protein sequence ID" value="JAE11439.1"/>
    <property type="molecule type" value="Transcribed_RNA"/>
</dbReference>
<name>A0A0A9FJM3_ARUDO</name>
<reference evidence="1" key="2">
    <citation type="journal article" date="2015" name="Data Brief">
        <title>Shoot transcriptome of the giant reed, Arundo donax.</title>
        <authorList>
            <person name="Barrero R.A."/>
            <person name="Guerrero F.D."/>
            <person name="Moolhuijzen P."/>
            <person name="Goolsby J.A."/>
            <person name="Tidwell J."/>
            <person name="Bellgard S.E."/>
            <person name="Bellgard M.I."/>
        </authorList>
    </citation>
    <scope>NUCLEOTIDE SEQUENCE</scope>
    <source>
        <tissue evidence="1">Shoot tissue taken approximately 20 cm above the soil surface</tissue>
    </source>
</reference>
<evidence type="ECO:0000313" key="1">
    <source>
        <dbReference type="EMBL" id="JAE11439.1"/>
    </source>
</evidence>
<proteinExistence type="predicted"/>
<protein>
    <submittedName>
        <fullName evidence="1">Uncharacterized protein</fullName>
    </submittedName>
</protein>
<reference evidence="1" key="1">
    <citation type="submission" date="2014-09" db="EMBL/GenBank/DDBJ databases">
        <authorList>
            <person name="Magalhaes I.L.F."/>
            <person name="Oliveira U."/>
            <person name="Santos F.R."/>
            <person name="Vidigal T.H.D.A."/>
            <person name="Brescovit A.D."/>
            <person name="Santos A.J."/>
        </authorList>
    </citation>
    <scope>NUCLEOTIDE SEQUENCE</scope>
    <source>
        <tissue evidence="1">Shoot tissue taken approximately 20 cm above the soil surface</tissue>
    </source>
</reference>
<sequence>MRSPKCLHTFLGKVKILEHVACKHCSDQTQKATLDNKDHDHIIIV</sequence>
<dbReference type="AlphaFoldDB" id="A0A0A9FJM3"/>
<organism evidence="1">
    <name type="scientific">Arundo donax</name>
    <name type="common">Giant reed</name>
    <name type="synonym">Donax arundinaceus</name>
    <dbReference type="NCBI Taxonomy" id="35708"/>
    <lineage>
        <taxon>Eukaryota</taxon>
        <taxon>Viridiplantae</taxon>
        <taxon>Streptophyta</taxon>
        <taxon>Embryophyta</taxon>
        <taxon>Tracheophyta</taxon>
        <taxon>Spermatophyta</taxon>
        <taxon>Magnoliopsida</taxon>
        <taxon>Liliopsida</taxon>
        <taxon>Poales</taxon>
        <taxon>Poaceae</taxon>
        <taxon>PACMAD clade</taxon>
        <taxon>Arundinoideae</taxon>
        <taxon>Arundineae</taxon>
        <taxon>Arundo</taxon>
    </lineage>
</organism>
<accession>A0A0A9FJM3</accession>